<dbReference type="STRING" id="2903.R1D818"/>
<dbReference type="GeneID" id="17276360"/>
<dbReference type="CDD" id="cd00105">
    <property type="entry name" value="KH-I"/>
    <property type="match status" value="2"/>
</dbReference>
<dbReference type="PROSITE" id="PS50084">
    <property type="entry name" value="KH_TYPE_1"/>
    <property type="match status" value="1"/>
</dbReference>
<dbReference type="Proteomes" id="UP000013827">
    <property type="component" value="Unassembled WGS sequence"/>
</dbReference>
<sequence length="406" mass="44741">MSTRTETMPLSDDEVAYLVGRGGQTKFRLENFSLARLNIDKDSAELTGTDDALERARLAIKITLQQRNGGRIDIDFQDMEERKDVETLDVPVPAVGFLLGSKGATLRKMEEKHRVFMFFDNDRKRDGKHGPSKRLYIVGPDRARDSALEESEEVVNFKMGTGGGRRPAIVDNRDQGGRGGPPPRYDDRGGGRYSDDRRDYDRGRGYDERDRGVPLLRHSTPQPTPPLRHSTPLLRPSTLLPTPLRHSALPPMRAAMRAARAVGLFAALPRHRPPPPDGRGGEGRPRLRLCPMRHHHRATGAGMTTGATTTAASATATMSATGAPRGNRDDTLSAARPPCPRRRPPAPGLTRPAWAGTTTAAATTATTAAAKRRAERGARPPARTPSLCMAGAWWRERRSWRRRPRS</sequence>
<feature type="domain" description="K Homology" evidence="3">
    <location>
        <begin position="82"/>
        <end position="156"/>
    </location>
</feature>
<keyword evidence="1" id="KW-0694">RNA-binding</keyword>
<feature type="region of interest" description="Disordered" evidence="2">
    <location>
        <begin position="317"/>
        <end position="385"/>
    </location>
</feature>
<dbReference type="RefSeq" id="XP_005783516.1">
    <property type="nucleotide sequence ID" value="XM_005783459.1"/>
</dbReference>
<dbReference type="AlphaFoldDB" id="A0A0D3K5Q2"/>
<reference evidence="5" key="1">
    <citation type="journal article" date="2013" name="Nature">
        <title>Pan genome of the phytoplankton Emiliania underpins its global distribution.</title>
        <authorList>
            <person name="Read B.A."/>
            <person name="Kegel J."/>
            <person name="Klute M.J."/>
            <person name="Kuo A."/>
            <person name="Lefebvre S.C."/>
            <person name="Maumus F."/>
            <person name="Mayer C."/>
            <person name="Miller J."/>
            <person name="Monier A."/>
            <person name="Salamov A."/>
            <person name="Young J."/>
            <person name="Aguilar M."/>
            <person name="Claverie J.M."/>
            <person name="Frickenhaus S."/>
            <person name="Gonzalez K."/>
            <person name="Herman E.K."/>
            <person name="Lin Y.C."/>
            <person name="Napier J."/>
            <person name="Ogata H."/>
            <person name="Sarno A.F."/>
            <person name="Shmutz J."/>
            <person name="Schroeder D."/>
            <person name="de Vargas C."/>
            <person name="Verret F."/>
            <person name="von Dassow P."/>
            <person name="Valentin K."/>
            <person name="Van de Peer Y."/>
            <person name="Wheeler G."/>
            <person name="Dacks J.B."/>
            <person name="Delwiche C.F."/>
            <person name="Dyhrman S.T."/>
            <person name="Glockner G."/>
            <person name="John U."/>
            <person name="Richards T."/>
            <person name="Worden A.Z."/>
            <person name="Zhang X."/>
            <person name="Grigoriev I.V."/>
            <person name="Allen A.E."/>
            <person name="Bidle K."/>
            <person name="Borodovsky M."/>
            <person name="Bowler C."/>
            <person name="Brownlee C."/>
            <person name="Cock J.M."/>
            <person name="Elias M."/>
            <person name="Gladyshev V.N."/>
            <person name="Groth M."/>
            <person name="Guda C."/>
            <person name="Hadaegh A."/>
            <person name="Iglesias-Rodriguez M.D."/>
            <person name="Jenkins J."/>
            <person name="Jones B.M."/>
            <person name="Lawson T."/>
            <person name="Leese F."/>
            <person name="Lindquist E."/>
            <person name="Lobanov A."/>
            <person name="Lomsadze A."/>
            <person name="Malik S.B."/>
            <person name="Marsh M.E."/>
            <person name="Mackinder L."/>
            <person name="Mock T."/>
            <person name="Mueller-Roeber B."/>
            <person name="Pagarete A."/>
            <person name="Parker M."/>
            <person name="Probert I."/>
            <person name="Quesneville H."/>
            <person name="Raines C."/>
            <person name="Rensing S.A."/>
            <person name="Riano-Pachon D.M."/>
            <person name="Richier S."/>
            <person name="Rokitta S."/>
            <person name="Shiraiwa Y."/>
            <person name="Soanes D.M."/>
            <person name="van der Giezen M."/>
            <person name="Wahlund T.M."/>
            <person name="Williams B."/>
            <person name="Wilson W."/>
            <person name="Wolfe G."/>
            <person name="Wurch L.L."/>
        </authorList>
    </citation>
    <scope>NUCLEOTIDE SEQUENCE</scope>
</reference>
<proteinExistence type="predicted"/>
<dbReference type="EnsemblProtists" id="EOD31087">
    <property type="protein sequence ID" value="EOD31087"/>
    <property type="gene ID" value="EMIHUDRAFT_434384"/>
</dbReference>
<evidence type="ECO:0000313" key="4">
    <source>
        <dbReference type="EnsemblProtists" id="EOD31087"/>
    </source>
</evidence>
<feature type="region of interest" description="Disordered" evidence="2">
    <location>
        <begin position="157"/>
        <end position="235"/>
    </location>
</feature>
<dbReference type="eggNOG" id="ENOG502T2T3">
    <property type="taxonomic scope" value="Eukaryota"/>
</dbReference>
<dbReference type="HOGENOM" id="CLU_678704_0_0_1"/>
<dbReference type="Gene3D" id="3.30.310.210">
    <property type="match status" value="1"/>
</dbReference>
<dbReference type="Pfam" id="PF00013">
    <property type="entry name" value="KH_1"/>
    <property type="match status" value="1"/>
</dbReference>
<protein>
    <recommendedName>
        <fullName evidence="3">K Homology domain-containing protein</fullName>
    </recommendedName>
</protein>
<dbReference type="PaxDb" id="2903-EOD31087"/>
<dbReference type="GO" id="GO:0003723">
    <property type="term" value="F:RNA binding"/>
    <property type="evidence" value="ECO:0007669"/>
    <property type="project" value="UniProtKB-UniRule"/>
</dbReference>
<dbReference type="KEGG" id="ehx:EMIHUDRAFT_434384"/>
<dbReference type="InterPro" id="IPR004087">
    <property type="entry name" value="KH_dom"/>
</dbReference>
<dbReference type="SMART" id="SM00322">
    <property type="entry name" value="KH"/>
    <property type="match status" value="2"/>
</dbReference>
<accession>A0A0D3K5Q2</accession>
<keyword evidence="5" id="KW-1185">Reference proteome</keyword>
<name>A0A0D3K5Q2_EMIH1</name>
<organism evidence="4 5">
    <name type="scientific">Emiliania huxleyi (strain CCMP1516)</name>
    <dbReference type="NCBI Taxonomy" id="280463"/>
    <lineage>
        <taxon>Eukaryota</taxon>
        <taxon>Haptista</taxon>
        <taxon>Haptophyta</taxon>
        <taxon>Prymnesiophyceae</taxon>
        <taxon>Isochrysidales</taxon>
        <taxon>Noelaerhabdaceae</taxon>
        <taxon>Emiliania</taxon>
    </lineage>
</organism>
<evidence type="ECO:0000256" key="2">
    <source>
        <dbReference type="SAM" id="MobiDB-lite"/>
    </source>
</evidence>
<feature type="compositionally biased region" description="Basic and acidic residues" evidence="2">
    <location>
        <begin position="184"/>
        <end position="212"/>
    </location>
</feature>
<reference evidence="4" key="2">
    <citation type="submission" date="2024-10" db="UniProtKB">
        <authorList>
            <consortium name="EnsemblProtists"/>
        </authorList>
    </citation>
    <scope>IDENTIFICATION</scope>
</reference>
<feature type="domain" description="K Homology" evidence="3">
    <location>
        <begin position="2"/>
        <end position="65"/>
    </location>
</feature>
<feature type="compositionally biased region" description="Low complexity" evidence="2">
    <location>
        <begin position="350"/>
        <end position="369"/>
    </location>
</feature>
<evidence type="ECO:0000313" key="5">
    <source>
        <dbReference type="Proteomes" id="UP000013827"/>
    </source>
</evidence>
<dbReference type="InterPro" id="IPR004088">
    <property type="entry name" value="KH_dom_type_1"/>
</dbReference>
<dbReference type="InterPro" id="IPR036612">
    <property type="entry name" value="KH_dom_type_1_sf"/>
</dbReference>
<dbReference type="SUPFAM" id="SSF54791">
    <property type="entry name" value="Eukaryotic type KH-domain (KH-domain type I)"/>
    <property type="match status" value="2"/>
</dbReference>
<evidence type="ECO:0000256" key="1">
    <source>
        <dbReference type="PROSITE-ProRule" id="PRU00117"/>
    </source>
</evidence>
<evidence type="ECO:0000259" key="3">
    <source>
        <dbReference type="SMART" id="SM00322"/>
    </source>
</evidence>